<dbReference type="SUPFAM" id="SSF53328">
    <property type="entry name" value="Formyltransferase"/>
    <property type="match status" value="1"/>
</dbReference>
<comment type="function">
    <text evidence="4">Catalyzes the transfer of a formyl group from 10-formyltetrahydrofolate to 5-phospho-ribosyl-glycinamide (GAR), producing 5-phospho-ribosyl-N-formylglycinamide (FGAR) and tetrahydrofolate.</text>
</comment>
<dbReference type="Pfam" id="PF00551">
    <property type="entry name" value="Formyl_trans_N"/>
    <property type="match status" value="1"/>
</dbReference>
<dbReference type="NCBIfam" id="TIGR00639">
    <property type="entry name" value="PurN"/>
    <property type="match status" value="1"/>
</dbReference>
<organism evidence="6 7">
    <name type="scientific">Pseudocalidococcus azoricus BACA0444</name>
    <dbReference type="NCBI Taxonomy" id="2918990"/>
    <lineage>
        <taxon>Bacteria</taxon>
        <taxon>Bacillati</taxon>
        <taxon>Cyanobacteriota</taxon>
        <taxon>Cyanophyceae</taxon>
        <taxon>Acaryochloridales</taxon>
        <taxon>Thermosynechococcaceae</taxon>
        <taxon>Pseudocalidococcus</taxon>
        <taxon>Pseudocalidococcus azoricus</taxon>
    </lineage>
</organism>
<dbReference type="InterPro" id="IPR036477">
    <property type="entry name" value="Formyl_transf_N_sf"/>
</dbReference>
<comment type="similarity">
    <text evidence="4">Belongs to the GART family.</text>
</comment>
<dbReference type="RefSeq" id="WP_322879465.1">
    <property type="nucleotide sequence ID" value="NZ_JAVMIP010000025.1"/>
</dbReference>
<evidence type="ECO:0000256" key="2">
    <source>
        <dbReference type="ARBA" id="ARBA00022679"/>
    </source>
</evidence>
<accession>A0AAE4FWI2</accession>
<evidence type="ECO:0000313" key="6">
    <source>
        <dbReference type="EMBL" id="MDS3862255.1"/>
    </source>
</evidence>
<dbReference type="Gene3D" id="3.40.50.170">
    <property type="entry name" value="Formyl transferase, N-terminal domain"/>
    <property type="match status" value="1"/>
</dbReference>
<dbReference type="CDD" id="cd08645">
    <property type="entry name" value="FMT_core_GART"/>
    <property type="match status" value="1"/>
</dbReference>
<dbReference type="InterPro" id="IPR002376">
    <property type="entry name" value="Formyl_transf_N"/>
</dbReference>
<comment type="pathway">
    <text evidence="1 4">Purine metabolism; IMP biosynthesis via de novo pathway; N(2)-formyl-N(1)-(5-phospho-D-ribosyl)glycinamide from N(1)-(5-phospho-D-ribosyl)glycinamide (10-formyl THF route): step 1/1.</text>
</comment>
<feature type="site" description="Raises pKa of active site His" evidence="4">
    <location>
        <position position="166"/>
    </location>
</feature>
<feature type="binding site" evidence="4">
    <location>
        <position position="86"/>
    </location>
    <ligand>
        <name>(6R)-10-formyltetrahydrofolate</name>
        <dbReference type="ChEBI" id="CHEBI:195366"/>
    </ligand>
</feature>
<dbReference type="Proteomes" id="UP001268256">
    <property type="component" value="Unassembled WGS sequence"/>
</dbReference>
<evidence type="ECO:0000313" key="7">
    <source>
        <dbReference type="Proteomes" id="UP001268256"/>
    </source>
</evidence>
<evidence type="ECO:0000256" key="4">
    <source>
        <dbReference type="HAMAP-Rule" id="MF_01930"/>
    </source>
</evidence>
<keyword evidence="2 4" id="KW-0808">Transferase</keyword>
<proteinExistence type="inferred from homology"/>
<dbReference type="GO" id="GO:0004644">
    <property type="term" value="F:phosphoribosylglycinamide formyltransferase activity"/>
    <property type="evidence" value="ECO:0007669"/>
    <property type="project" value="UniProtKB-UniRule"/>
</dbReference>
<evidence type="ECO:0000256" key="1">
    <source>
        <dbReference type="ARBA" id="ARBA00005054"/>
    </source>
</evidence>
<comment type="catalytic activity">
    <reaction evidence="4">
        <text>N(1)-(5-phospho-beta-D-ribosyl)glycinamide + (6R)-10-formyltetrahydrofolate = N(2)-formyl-N(1)-(5-phospho-beta-D-ribosyl)glycinamide + (6S)-5,6,7,8-tetrahydrofolate + H(+)</text>
        <dbReference type="Rhea" id="RHEA:15053"/>
        <dbReference type="ChEBI" id="CHEBI:15378"/>
        <dbReference type="ChEBI" id="CHEBI:57453"/>
        <dbReference type="ChEBI" id="CHEBI:143788"/>
        <dbReference type="ChEBI" id="CHEBI:147286"/>
        <dbReference type="ChEBI" id="CHEBI:195366"/>
        <dbReference type="EC" id="2.1.2.2"/>
    </reaction>
</comment>
<comment type="caution">
    <text evidence="6">The sequence shown here is derived from an EMBL/GenBank/DDBJ whole genome shotgun (WGS) entry which is preliminary data.</text>
</comment>
<dbReference type="HAMAP" id="MF_01930">
    <property type="entry name" value="PurN"/>
    <property type="match status" value="1"/>
</dbReference>
<dbReference type="InterPro" id="IPR004607">
    <property type="entry name" value="GART"/>
</dbReference>
<protein>
    <recommendedName>
        <fullName evidence="4">Phosphoribosylglycinamide formyltransferase</fullName>
        <ecNumber evidence="4">2.1.2.2</ecNumber>
    </recommendedName>
    <alternativeName>
        <fullName evidence="4">5'-phosphoribosylglycinamide transformylase</fullName>
    </alternativeName>
    <alternativeName>
        <fullName evidence="4">GAR transformylase</fullName>
        <shortName evidence="4">GART</shortName>
    </alternativeName>
</protein>
<gene>
    <name evidence="4 6" type="primary">purN</name>
    <name evidence="6" type="ORF">RIF25_15760</name>
</gene>
<name>A0AAE4FWI2_9CYAN</name>
<comment type="caution">
    <text evidence="4">Lacks conserved residue(s) required for the propagation of feature annotation.</text>
</comment>
<feature type="domain" description="Formyl transferase N-terminal" evidence="5">
    <location>
        <begin position="24"/>
        <end position="203"/>
    </location>
</feature>
<dbReference type="PANTHER" id="PTHR43369">
    <property type="entry name" value="PHOSPHORIBOSYLGLYCINAMIDE FORMYLTRANSFERASE"/>
    <property type="match status" value="1"/>
</dbReference>
<sequence>MTHALDALLSPAGRLSNSPLPPLKLGVLASGTGSNFAALAQGIAQGELPAEIKVLIYNNPQATVKDKAQAWKIPSQLLNHRDFSRRTDLDQAIVKVLQEYQVDWVIMAGWLRVVTEVLLDAFPDRVVNLHPSLLPSFRGLNAIEQALAAGVKITGCTVHLVRLEVDSGPILVQAAVPVLPDDDPASLHGRIQIQEHRILKQAIHLLHQAQS</sequence>
<dbReference type="GO" id="GO:0006189">
    <property type="term" value="P:'de novo' IMP biosynthetic process"/>
    <property type="evidence" value="ECO:0007669"/>
    <property type="project" value="UniProtKB-UniRule"/>
</dbReference>
<evidence type="ECO:0000256" key="3">
    <source>
        <dbReference type="ARBA" id="ARBA00022755"/>
    </source>
</evidence>
<dbReference type="PANTHER" id="PTHR43369:SF2">
    <property type="entry name" value="PHOSPHORIBOSYLGLYCINAMIDE FORMYLTRANSFERASE"/>
    <property type="match status" value="1"/>
</dbReference>
<evidence type="ECO:0000259" key="5">
    <source>
        <dbReference type="Pfam" id="PF00551"/>
    </source>
</evidence>
<keyword evidence="7" id="KW-1185">Reference proteome</keyword>
<dbReference type="EMBL" id="JAVMIP010000025">
    <property type="protein sequence ID" value="MDS3862255.1"/>
    <property type="molecule type" value="Genomic_DNA"/>
</dbReference>
<reference evidence="7" key="1">
    <citation type="submission" date="2023-07" db="EMBL/GenBank/DDBJ databases">
        <authorList>
            <person name="Luz R."/>
            <person name="Cordeiro R."/>
            <person name="Fonseca A."/>
            <person name="Goncalves V."/>
        </authorList>
    </citation>
    <scope>NUCLEOTIDE SEQUENCE [LARGE SCALE GENOMIC DNA]</scope>
    <source>
        <strain evidence="7">BACA0444</strain>
    </source>
</reference>
<dbReference type="AlphaFoldDB" id="A0AAE4FWI2"/>
<feature type="active site" description="Proton donor" evidence="4">
    <location>
        <position position="130"/>
    </location>
</feature>
<keyword evidence="3 4" id="KW-0658">Purine biosynthesis</keyword>
<dbReference type="GO" id="GO:0005829">
    <property type="term" value="C:cytosol"/>
    <property type="evidence" value="ECO:0007669"/>
    <property type="project" value="TreeGrafter"/>
</dbReference>
<feature type="binding site" evidence="4">
    <location>
        <begin position="33"/>
        <end position="35"/>
    </location>
    <ligand>
        <name>N(1)-(5-phospho-beta-D-ribosyl)glycinamide</name>
        <dbReference type="ChEBI" id="CHEBI:143788"/>
    </ligand>
</feature>
<dbReference type="EC" id="2.1.2.2" evidence="4"/>
<feature type="binding site" evidence="4">
    <location>
        <position position="128"/>
    </location>
    <ligand>
        <name>(6R)-10-formyltetrahydrofolate</name>
        <dbReference type="ChEBI" id="CHEBI:195366"/>
    </ligand>
</feature>